<evidence type="ECO:0000313" key="3">
    <source>
        <dbReference type="Proteomes" id="UP001161247"/>
    </source>
</evidence>
<accession>A0AAV1CUC5</accession>
<dbReference type="AlphaFoldDB" id="A0AAV1CUC5"/>
<organism evidence="2 3">
    <name type="scientific">Oldenlandia corymbosa var. corymbosa</name>
    <dbReference type="NCBI Taxonomy" id="529605"/>
    <lineage>
        <taxon>Eukaryota</taxon>
        <taxon>Viridiplantae</taxon>
        <taxon>Streptophyta</taxon>
        <taxon>Embryophyta</taxon>
        <taxon>Tracheophyta</taxon>
        <taxon>Spermatophyta</taxon>
        <taxon>Magnoliopsida</taxon>
        <taxon>eudicotyledons</taxon>
        <taxon>Gunneridae</taxon>
        <taxon>Pentapetalae</taxon>
        <taxon>asterids</taxon>
        <taxon>lamiids</taxon>
        <taxon>Gentianales</taxon>
        <taxon>Rubiaceae</taxon>
        <taxon>Rubioideae</taxon>
        <taxon>Spermacoceae</taxon>
        <taxon>Hedyotis-Oldenlandia complex</taxon>
        <taxon>Oldenlandia</taxon>
    </lineage>
</organism>
<dbReference type="EMBL" id="OX459120">
    <property type="protein sequence ID" value="CAI9099052.1"/>
    <property type="molecule type" value="Genomic_DNA"/>
</dbReference>
<name>A0AAV1CUC5_OLDCO</name>
<evidence type="ECO:0000256" key="1">
    <source>
        <dbReference type="SAM" id="MobiDB-lite"/>
    </source>
</evidence>
<protein>
    <submittedName>
        <fullName evidence="2">OLC1v1035813C1</fullName>
    </submittedName>
</protein>
<gene>
    <name evidence="2" type="ORF">OLC1_LOCUS9137</name>
</gene>
<feature type="region of interest" description="Disordered" evidence="1">
    <location>
        <begin position="323"/>
        <end position="367"/>
    </location>
</feature>
<sequence length="367" mass="41251">MSSTSFQDWYIVKRNLNSGAKKIVEAYGGSAIWKPNFLYVKAREKYFVAWNYQETHGFEVIKDDWMDGDKEKIKEFDKDLMKFEKYSKIVKWEEVVQHFIPAIPTEEKEVEITLETPVEEKKGTNLVLLLFLSLGYVIEQCCFSTMSAASMAHLMHLSKLRNELVQAWAKRDQALIEKVTLEEKSQKIEAMEQELASVQARISTNGIVAAIEEVNIAATKYGAHKVAVAGLERLNGDRPIKAKWLKQFLRESPKKTMHEALENVLTKLNIEQLPLLKSLCGALAKVRTPKEITTFPGDLATVLSKGPSEEEPVPEVLDEYMGIELEDADDEASEEDVVDTGHSGAQKNAREASQSLPKDNSSGQAAV</sequence>
<feature type="compositionally biased region" description="Acidic residues" evidence="1">
    <location>
        <begin position="324"/>
        <end position="338"/>
    </location>
</feature>
<dbReference type="Proteomes" id="UP001161247">
    <property type="component" value="Chromosome 3"/>
</dbReference>
<feature type="compositionally biased region" description="Polar residues" evidence="1">
    <location>
        <begin position="343"/>
        <end position="367"/>
    </location>
</feature>
<keyword evidence="3" id="KW-1185">Reference proteome</keyword>
<evidence type="ECO:0000313" key="2">
    <source>
        <dbReference type="EMBL" id="CAI9099052.1"/>
    </source>
</evidence>
<reference evidence="2" key="1">
    <citation type="submission" date="2023-03" db="EMBL/GenBank/DDBJ databases">
        <authorList>
            <person name="Julca I."/>
        </authorList>
    </citation>
    <scope>NUCLEOTIDE SEQUENCE</scope>
</reference>
<proteinExistence type="predicted"/>